<proteinExistence type="inferred from homology"/>
<dbReference type="EMBL" id="KV417610">
    <property type="protein sequence ID" value="KZP14949.1"/>
    <property type="molecule type" value="Genomic_DNA"/>
</dbReference>
<keyword evidence="2" id="KW-0560">Oxidoreductase</keyword>
<dbReference type="AlphaFoldDB" id="A0A166DPY0"/>
<feature type="non-terminal residue" evidence="4">
    <location>
        <position position="1"/>
    </location>
</feature>
<comment type="similarity">
    <text evidence="1">Belongs to the 3-beta-HSD family.</text>
</comment>
<evidence type="ECO:0000313" key="5">
    <source>
        <dbReference type="Proteomes" id="UP000076532"/>
    </source>
</evidence>
<dbReference type="SUPFAM" id="SSF51735">
    <property type="entry name" value="NAD(P)-binding Rossmann-fold domains"/>
    <property type="match status" value="1"/>
</dbReference>
<accession>A0A166DPY0</accession>
<dbReference type="InterPro" id="IPR050177">
    <property type="entry name" value="Lipid_A_modif_metabolic_enz"/>
</dbReference>
<dbReference type="GO" id="GO:0016616">
    <property type="term" value="F:oxidoreductase activity, acting on the CH-OH group of donors, NAD or NADP as acceptor"/>
    <property type="evidence" value="ECO:0007669"/>
    <property type="project" value="InterPro"/>
</dbReference>
<feature type="non-terminal residue" evidence="4">
    <location>
        <position position="497"/>
    </location>
</feature>
<dbReference type="PANTHER" id="PTHR43245:SF51">
    <property type="entry name" value="SHORT CHAIN DEHYDROGENASE_REDUCTASE FAMILY 42E, MEMBER 2"/>
    <property type="match status" value="1"/>
</dbReference>
<keyword evidence="5" id="KW-1185">Reference proteome</keyword>
<evidence type="ECO:0000313" key="4">
    <source>
        <dbReference type="EMBL" id="KZP14949.1"/>
    </source>
</evidence>
<name>A0A166DPY0_9AGAM</name>
<dbReference type="InterPro" id="IPR002225">
    <property type="entry name" value="3Beta_OHSteriod_DH/Estase"/>
</dbReference>
<dbReference type="STRING" id="436010.A0A166DPY0"/>
<dbReference type="OrthoDB" id="10058185at2759"/>
<reference evidence="4 5" key="1">
    <citation type="journal article" date="2016" name="Mol. Biol. Evol.">
        <title>Comparative Genomics of Early-Diverging Mushroom-Forming Fungi Provides Insights into the Origins of Lignocellulose Decay Capabilities.</title>
        <authorList>
            <person name="Nagy L.G."/>
            <person name="Riley R."/>
            <person name="Tritt A."/>
            <person name="Adam C."/>
            <person name="Daum C."/>
            <person name="Floudas D."/>
            <person name="Sun H."/>
            <person name="Yadav J.S."/>
            <person name="Pangilinan J."/>
            <person name="Larsson K.H."/>
            <person name="Matsuura K."/>
            <person name="Barry K."/>
            <person name="Labutti K."/>
            <person name="Kuo R."/>
            <person name="Ohm R.A."/>
            <person name="Bhattacharya S.S."/>
            <person name="Shirouzu T."/>
            <person name="Yoshinaga Y."/>
            <person name="Martin F.M."/>
            <person name="Grigoriev I.V."/>
            <person name="Hibbett D.S."/>
        </authorList>
    </citation>
    <scope>NUCLEOTIDE SEQUENCE [LARGE SCALE GENOMIC DNA]</scope>
    <source>
        <strain evidence="4 5">CBS 109695</strain>
    </source>
</reference>
<dbReference type="Pfam" id="PF01073">
    <property type="entry name" value="3Beta_HSD"/>
    <property type="match status" value="1"/>
</dbReference>
<dbReference type="GO" id="GO:0006694">
    <property type="term" value="P:steroid biosynthetic process"/>
    <property type="evidence" value="ECO:0007669"/>
    <property type="project" value="InterPro"/>
</dbReference>
<evidence type="ECO:0000256" key="1">
    <source>
        <dbReference type="ARBA" id="ARBA00009219"/>
    </source>
</evidence>
<feature type="domain" description="3-beta hydroxysteroid dehydrogenase/isomerase" evidence="3">
    <location>
        <begin position="69"/>
        <end position="364"/>
    </location>
</feature>
<evidence type="ECO:0000256" key="2">
    <source>
        <dbReference type="ARBA" id="ARBA00023002"/>
    </source>
</evidence>
<dbReference type="Proteomes" id="UP000076532">
    <property type="component" value="Unassembled WGS sequence"/>
</dbReference>
<protein>
    <submittedName>
        <fullName evidence="4">NAD-P-binding protein</fullName>
    </submittedName>
</protein>
<dbReference type="Gene3D" id="3.40.50.720">
    <property type="entry name" value="NAD(P)-binding Rossmann-like Domain"/>
    <property type="match status" value="1"/>
</dbReference>
<dbReference type="InterPro" id="IPR036291">
    <property type="entry name" value="NAD(P)-bd_dom_sf"/>
</dbReference>
<sequence length="497" mass="54025">LIYLYIVRNDRAILHVPPELDALGISRYTPAIAREALSALLEEEKRGEAEKGDIKVSSGMPGRTGRRYIVVGGTGFLGGWIVLQLLERGEDPKNIRIIDSHAPSRADLTTGPAKDVQLIQVDITGSAALTDAFLAPWPSSSSPTPGLTVFHTAANIRFYERHPALLPRSLDVNARGTQNVVDAARKAGATVLVYTSSASIQVKSTRFLLWPWEKAPDKYVQVFRDGQEESEDMGVIKGEVKKREDYFSNYAISKVQGEGIVRRANGTSSGAGEIRTGCIRPANGVFGPGGDILAGGYLVRQTTPTWVSAIVHNFIYVKNAAHGHLCYEARLLSPAQSSPDLSGQAFTITDPNPPPSYGDVYTVLSSLSPTTFPTISPTLMLLVSHAIEHVYLARQLLLLSPVRLLRALGQLVPAVTGDIVNLQPSLFNLTQVHLVWDDSRARELLGYTPRYTTLRGLCETVRAHQLGADRDDRRSKLGGGISLGWGLFGAERAVEDV</sequence>
<dbReference type="PANTHER" id="PTHR43245">
    <property type="entry name" value="BIFUNCTIONAL POLYMYXIN RESISTANCE PROTEIN ARNA"/>
    <property type="match status" value="1"/>
</dbReference>
<gene>
    <name evidence="4" type="ORF">FIBSPDRAFT_696884</name>
</gene>
<organism evidence="4 5">
    <name type="scientific">Athelia psychrophila</name>
    <dbReference type="NCBI Taxonomy" id="1759441"/>
    <lineage>
        <taxon>Eukaryota</taxon>
        <taxon>Fungi</taxon>
        <taxon>Dikarya</taxon>
        <taxon>Basidiomycota</taxon>
        <taxon>Agaricomycotina</taxon>
        <taxon>Agaricomycetes</taxon>
        <taxon>Agaricomycetidae</taxon>
        <taxon>Atheliales</taxon>
        <taxon>Atheliaceae</taxon>
        <taxon>Athelia</taxon>
    </lineage>
</organism>
<evidence type="ECO:0000259" key="3">
    <source>
        <dbReference type="Pfam" id="PF01073"/>
    </source>
</evidence>